<gene>
    <name evidence="6" type="primary">cetZ</name>
    <name evidence="9" type="ORF">C464_01701</name>
</gene>
<sequence length="414" mass="43973">MLRRDTSPPAPHGEQTSQPPSGSETLTYTDVPSSESDQATSPTGTEDSSSNKSDPDSFGVGGDPDIGAQVAKADRPEIRRALDRIDETDVTATMLVAGLGGGTGSGVGSLLLDELSSIYETAVYALGVLPAGNEAPIRALTAARGLQTFVPRTDSMFLVDNEAWRQDNSAIADSYSSINKMTVERLLSVFGTGERAGTPLSEMRIDPADITRTLNLGGVSTIGHSTMTLDTQSVGLLRRVLSLLRRSSSSVSTPVDATQIKTLISQAVQSKMTLPCEITSADRVLLILTGPPDTISRKGFETGRYLLEEKTETVEVLAGDEPVQKSTELTATVVLSNVTSVPRIDNLQQRAVAAQSDPDADTSVASSAHSQQSYTLSVTDQNSTQSHRDTQRTEFDFGEATTDLDTTDSPDNET</sequence>
<dbReference type="AlphaFoldDB" id="M0ESL7"/>
<dbReference type="Gene3D" id="3.30.1330.20">
    <property type="entry name" value="Tubulin/FtsZ, C-terminal domain"/>
    <property type="match status" value="1"/>
</dbReference>
<dbReference type="GO" id="GO:0051301">
    <property type="term" value="P:cell division"/>
    <property type="evidence" value="ECO:0007669"/>
    <property type="project" value="TreeGrafter"/>
</dbReference>
<dbReference type="GO" id="GO:0005525">
    <property type="term" value="F:GTP binding"/>
    <property type="evidence" value="ECO:0007669"/>
    <property type="project" value="UniProtKB-UniRule"/>
</dbReference>
<dbReference type="GO" id="GO:0032153">
    <property type="term" value="C:cell division site"/>
    <property type="evidence" value="ECO:0007669"/>
    <property type="project" value="TreeGrafter"/>
</dbReference>
<evidence type="ECO:0000256" key="3">
    <source>
        <dbReference type="ARBA" id="ARBA00022741"/>
    </source>
</evidence>
<dbReference type="InterPro" id="IPR037103">
    <property type="entry name" value="Tubulin/FtsZ-like_C"/>
</dbReference>
<dbReference type="EMBL" id="AOJL01000011">
    <property type="protein sequence ID" value="ELZ50796.1"/>
    <property type="molecule type" value="Genomic_DNA"/>
</dbReference>
<protein>
    <recommendedName>
        <fullName evidence="6">Tubulin-like protein CetZ</fullName>
    </recommendedName>
</protein>
<dbReference type="SUPFAM" id="SSF52490">
    <property type="entry name" value="Tubulin nucleotide-binding domain-like"/>
    <property type="match status" value="1"/>
</dbReference>
<accession>M0ESL7</accession>
<dbReference type="InterPro" id="IPR003008">
    <property type="entry name" value="Tubulin_FtsZ_GTPase"/>
</dbReference>
<dbReference type="InterPro" id="IPR045061">
    <property type="entry name" value="FtsZ/CetZ"/>
</dbReference>
<feature type="compositionally biased region" description="Polar residues" evidence="7">
    <location>
        <begin position="363"/>
        <end position="385"/>
    </location>
</feature>
<reference evidence="9 10" key="1">
    <citation type="journal article" date="2014" name="PLoS Genet.">
        <title>Phylogenetically driven sequencing of extremely halophilic archaea reveals strategies for static and dynamic osmo-response.</title>
        <authorList>
            <person name="Becker E.A."/>
            <person name="Seitzer P.M."/>
            <person name="Tritt A."/>
            <person name="Larsen D."/>
            <person name="Krusor M."/>
            <person name="Yao A.I."/>
            <person name="Wu D."/>
            <person name="Madern D."/>
            <person name="Eisen J.A."/>
            <person name="Darling A.E."/>
            <person name="Facciotti M.T."/>
        </authorList>
    </citation>
    <scope>NUCLEOTIDE SEQUENCE [LARGE SCALE GENOMIC DNA]</scope>
    <source>
        <strain evidence="9 10">DSM 10284</strain>
    </source>
</reference>
<feature type="region of interest" description="Disordered" evidence="7">
    <location>
        <begin position="1"/>
        <end position="75"/>
    </location>
</feature>
<evidence type="ECO:0000259" key="8">
    <source>
        <dbReference type="SMART" id="SM00864"/>
    </source>
</evidence>
<feature type="compositionally biased region" description="Polar residues" evidence="7">
    <location>
        <begin position="14"/>
        <end position="52"/>
    </location>
</feature>
<dbReference type="InterPro" id="IPR017975">
    <property type="entry name" value="Tubulin_CS"/>
</dbReference>
<comment type="caution">
    <text evidence="6">Lacks conserved residue(s) required for the propagation of feature annotation.</text>
</comment>
<feature type="compositionally biased region" description="Basic and acidic residues" evidence="7">
    <location>
        <begin position="386"/>
        <end position="395"/>
    </location>
</feature>
<feature type="binding site" evidence="6">
    <location>
        <begin position="102"/>
        <end position="104"/>
    </location>
    <ligand>
        <name>GTP</name>
        <dbReference type="ChEBI" id="CHEBI:37565"/>
    </ligand>
</feature>
<keyword evidence="4 6" id="KW-0133">Cell shape</keyword>
<evidence type="ECO:0000256" key="7">
    <source>
        <dbReference type="SAM" id="MobiDB-lite"/>
    </source>
</evidence>
<evidence type="ECO:0000256" key="1">
    <source>
        <dbReference type="ARBA" id="ARBA00006877"/>
    </source>
</evidence>
<keyword evidence="10" id="KW-1185">Reference proteome</keyword>
<dbReference type="SMART" id="SM00864">
    <property type="entry name" value="Tubulin"/>
    <property type="match status" value="1"/>
</dbReference>
<feature type="binding site" evidence="6">
    <location>
        <position position="134"/>
    </location>
    <ligand>
        <name>GTP</name>
        <dbReference type="ChEBI" id="CHEBI:37565"/>
    </ligand>
</feature>
<dbReference type="PANTHER" id="PTHR30314:SF10">
    <property type="entry name" value="TUBULIN-LIKE PROTEIN CETZ"/>
    <property type="match status" value="1"/>
</dbReference>
<evidence type="ECO:0000256" key="4">
    <source>
        <dbReference type="ARBA" id="ARBA00022960"/>
    </source>
</evidence>
<dbReference type="PANTHER" id="PTHR30314">
    <property type="entry name" value="CELL DIVISION PROTEIN FTSZ-RELATED"/>
    <property type="match status" value="1"/>
</dbReference>
<keyword evidence="5 6" id="KW-0342">GTP-binding</keyword>
<evidence type="ECO:0000256" key="2">
    <source>
        <dbReference type="ARBA" id="ARBA00022490"/>
    </source>
</evidence>
<dbReference type="PRINTS" id="PR01161">
    <property type="entry name" value="TUBULIN"/>
</dbReference>
<dbReference type="InterPro" id="IPR032907">
    <property type="entry name" value="CetZ"/>
</dbReference>
<dbReference type="PROSITE" id="PS00227">
    <property type="entry name" value="TUBULIN"/>
    <property type="match status" value="1"/>
</dbReference>
<dbReference type="GO" id="GO:0005737">
    <property type="term" value="C:cytoplasm"/>
    <property type="evidence" value="ECO:0007669"/>
    <property type="project" value="UniProtKB-SubCell"/>
</dbReference>
<dbReference type="GO" id="GO:0003924">
    <property type="term" value="F:GTPase activity"/>
    <property type="evidence" value="ECO:0007669"/>
    <property type="project" value="InterPro"/>
</dbReference>
<evidence type="ECO:0000313" key="9">
    <source>
        <dbReference type="EMBL" id="ELZ50796.1"/>
    </source>
</evidence>
<dbReference type="InterPro" id="IPR036525">
    <property type="entry name" value="Tubulin/FtsZ_GTPase_sf"/>
</dbReference>
<dbReference type="STRING" id="1227466.C464_01701"/>
<proteinExistence type="inferred from homology"/>
<dbReference type="Gene3D" id="3.40.50.1440">
    <property type="entry name" value="Tubulin/FtsZ, GTPase domain"/>
    <property type="match status" value="1"/>
</dbReference>
<feature type="binding site" evidence="6">
    <location>
        <position position="179"/>
    </location>
    <ligand>
        <name>GTP</name>
        <dbReference type="ChEBI" id="CHEBI:37565"/>
    </ligand>
</feature>
<feature type="compositionally biased region" description="Acidic residues" evidence="7">
    <location>
        <begin position="405"/>
        <end position="414"/>
    </location>
</feature>
<evidence type="ECO:0000313" key="10">
    <source>
        <dbReference type="Proteomes" id="UP000011509"/>
    </source>
</evidence>
<comment type="similarity">
    <text evidence="1 6">Belongs to the CetZ family.</text>
</comment>
<comment type="caution">
    <text evidence="9">The sequence shown here is derived from an EMBL/GenBank/DDBJ whole genome shotgun (WGS) entry which is preliminary data.</text>
</comment>
<keyword evidence="2 6" id="KW-0963">Cytoplasm</keyword>
<feature type="domain" description="Tubulin/FtsZ GTPase" evidence="8">
    <location>
        <begin position="29"/>
        <end position="197"/>
    </location>
</feature>
<dbReference type="Pfam" id="PF00091">
    <property type="entry name" value="Tubulin"/>
    <property type="match status" value="1"/>
</dbReference>
<dbReference type="InterPro" id="IPR048737">
    <property type="entry name" value="CetZ_C"/>
</dbReference>
<evidence type="ECO:0000256" key="5">
    <source>
        <dbReference type="ARBA" id="ARBA00023134"/>
    </source>
</evidence>
<dbReference type="Pfam" id="PF21011">
    <property type="entry name" value="CetZ_C"/>
    <property type="match status" value="1"/>
</dbReference>
<feature type="binding site" evidence="6">
    <location>
        <position position="161"/>
    </location>
    <ligand>
        <name>GTP</name>
        <dbReference type="ChEBI" id="CHEBI:37565"/>
    </ligand>
</feature>
<dbReference type="HAMAP" id="MF_01946">
    <property type="entry name" value="CetZ"/>
    <property type="match status" value="1"/>
</dbReference>
<dbReference type="Proteomes" id="UP000011509">
    <property type="component" value="Unassembled WGS sequence"/>
</dbReference>
<comment type="subcellular location">
    <subcellularLocation>
        <location evidence="6">Cytoplasm</location>
    </subcellularLocation>
</comment>
<name>M0ESL7_9EURY</name>
<dbReference type="GO" id="GO:0008360">
    <property type="term" value="P:regulation of cell shape"/>
    <property type="evidence" value="ECO:0007669"/>
    <property type="project" value="UniProtKB-UniRule"/>
</dbReference>
<dbReference type="GO" id="GO:0007017">
    <property type="term" value="P:microtubule-based process"/>
    <property type="evidence" value="ECO:0007669"/>
    <property type="project" value="InterPro"/>
</dbReference>
<evidence type="ECO:0000256" key="6">
    <source>
        <dbReference type="HAMAP-Rule" id="MF_01946"/>
    </source>
</evidence>
<comment type="function">
    <text evidence="6">Involved in cell shape control.</text>
</comment>
<feature type="region of interest" description="Disordered" evidence="7">
    <location>
        <begin position="350"/>
        <end position="414"/>
    </location>
</feature>
<dbReference type="InterPro" id="IPR000217">
    <property type="entry name" value="Tubulin"/>
</dbReference>
<dbReference type="GO" id="GO:0005874">
    <property type="term" value="C:microtubule"/>
    <property type="evidence" value="ECO:0007669"/>
    <property type="project" value="InterPro"/>
</dbReference>
<organism evidence="9 10">
    <name type="scientific">Halorubrum coriense DSM 10284</name>
    <dbReference type="NCBI Taxonomy" id="1227466"/>
    <lineage>
        <taxon>Archaea</taxon>
        <taxon>Methanobacteriati</taxon>
        <taxon>Methanobacteriota</taxon>
        <taxon>Stenosarchaea group</taxon>
        <taxon>Halobacteria</taxon>
        <taxon>Halobacteriales</taxon>
        <taxon>Haloferacaceae</taxon>
        <taxon>Halorubrum</taxon>
    </lineage>
</organism>
<dbReference type="PATRIC" id="fig|1227466.3.peg.343"/>
<keyword evidence="3 6" id="KW-0547">Nucleotide-binding</keyword>